<sequence>MELLSAKRVQSFRAIREEEVLNLVKSISLKKTSPINLSKKMFSLTYGVTARVAFGGKTKGQEEFVSIVEEVADMIGGFTIVGMYPSVKLFQVISGIRRTLKKMHKRIDQILENVLNEHRERKRITESGKGEAEEDLVDVLLRIQKHGDLQFLLTDNNIKAVILVTRDVIIINCQAKVTPWSRK</sequence>
<dbReference type="InterPro" id="IPR052306">
    <property type="entry name" value="CYP450_71D"/>
</dbReference>
<keyword evidence="5" id="KW-0812">Transmembrane</keyword>
<evidence type="ECO:0000256" key="9">
    <source>
        <dbReference type="ARBA" id="ARBA00023004"/>
    </source>
</evidence>
<evidence type="ECO:0000313" key="12">
    <source>
        <dbReference type="EMBL" id="KAF5942980.1"/>
    </source>
</evidence>
<accession>A0A7J7GQL4</accession>
<dbReference type="EMBL" id="JACBKZ010000009">
    <property type="protein sequence ID" value="KAF5942980.1"/>
    <property type="molecule type" value="Genomic_DNA"/>
</dbReference>
<keyword evidence="9" id="KW-0408">Iron</keyword>
<dbReference type="GO" id="GO:0004497">
    <property type="term" value="F:monooxygenase activity"/>
    <property type="evidence" value="ECO:0007669"/>
    <property type="project" value="UniProtKB-KW"/>
</dbReference>
<evidence type="ECO:0000256" key="11">
    <source>
        <dbReference type="ARBA" id="ARBA00023136"/>
    </source>
</evidence>
<dbReference type="SUPFAM" id="SSF48264">
    <property type="entry name" value="Cytochrome P450"/>
    <property type="match status" value="1"/>
</dbReference>
<comment type="caution">
    <text evidence="12">The sequence shown here is derived from an EMBL/GenBank/DDBJ whole genome shotgun (WGS) entry which is preliminary data.</text>
</comment>
<dbReference type="AlphaFoldDB" id="A0A7J7GQL4"/>
<reference evidence="12 13" key="2">
    <citation type="submission" date="2020-07" db="EMBL/GenBank/DDBJ databases">
        <title>Genome assembly of wild tea tree DASZ reveals pedigree and selection history of tea varieties.</title>
        <authorList>
            <person name="Zhang W."/>
        </authorList>
    </citation>
    <scope>NUCLEOTIDE SEQUENCE [LARGE SCALE GENOMIC DNA]</scope>
    <source>
        <strain evidence="13">cv. G240</strain>
        <tissue evidence="12">Leaf</tissue>
    </source>
</reference>
<reference evidence="13" key="1">
    <citation type="journal article" date="2020" name="Nat. Commun.">
        <title>Genome assembly of wild tea tree DASZ reveals pedigree and selection history of tea varieties.</title>
        <authorList>
            <person name="Zhang W."/>
            <person name="Zhang Y."/>
            <person name="Qiu H."/>
            <person name="Guo Y."/>
            <person name="Wan H."/>
            <person name="Zhang X."/>
            <person name="Scossa F."/>
            <person name="Alseekh S."/>
            <person name="Zhang Q."/>
            <person name="Wang P."/>
            <person name="Xu L."/>
            <person name="Schmidt M.H."/>
            <person name="Jia X."/>
            <person name="Li D."/>
            <person name="Zhu A."/>
            <person name="Guo F."/>
            <person name="Chen W."/>
            <person name="Ni D."/>
            <person name="Usadel B."/>
            <person name="Fernie A.R."/>
            <person name="Wen W."/>
        </authorList>
    </citation>
    <scope>NUCLEOTIDE SEQUENCE [LARGE SCALE GENOMIC DNA]</scope>
    <source>
        <strain evidence="13">cv. G240</strain>
    </source>
</reference>
<evidence type="ECO:0000256" key="5">
    <source>
        <dbReference type="ARBA" id="ARBA00022692"/>
    </source>
</evidence>
<dbReference type="GO" id="GO:0005506">
    <property type="term" value="F:iron ion binding"/>
    <property type="evidence" value="ECO:0007669"/>
    <property type="project" value="InterPro"/>
</dbReference>
<protein>
    <submittedName>
        <fullName evidence="12">Uncharacterized protein</fullName>
    </submittedName>
</protein>
<gene>
    <name evidence="12" type="ORF">HYC85_020622</name>
</gene>
<dbReference type="Gene3D" id="1.10.630.10">
    <property type="entry name" value="Cytochrome P450"/>
    <property type="match status" value="1"/>
</dbReference>
<keyword evidence="8" id="KW-0560">Oxidoreductase</keyword>
<evidence type="ECO:0000256" key="2">
    <source>
        <dbReference type="ARBA" id="ARBA00004167"/>
    </source>
</evidence>
<dbReference type="GO" id="GO:0016705">
    <property type="term" value="F:oxidoreductase activity, acting on paired donors, with incorporation or reduction of molecular oxygen"/>
    <property type="evidence" value="ECO:0007669"/>
    <property type="project" value="InterPro"/>
</dbReference>
<keyword evidence="13" id="KW-1185">Reference proteome</keyword>
<name>A0A7J7GQL4_CAMSI</name>
<evidence type="ECO:0000256" key="6">
    <source>
        <dbReference type="ARBA" id="ARBA00022723"/>
    </source>
</evidence>
<evidence type="ECO:0000256" key="1">
    <source>
        <dbReference type="ARBA" id="ARBA00001971"/>
    </source>
</evidence>
<dbReference type="GO" id="GO:0020037">
    <property type="term" value="F:heme binding"/>
    <property type="evidence" value="ECO:0007669"/>
    <property type="project" value="InterPro"/>
</dbReference>
<comment type="subcellular location">
    <subcellularLocation>
        <location evidence="2">Membrane</location>
        <topology evidence="2">Single-pass membrane protein</topology>
    </subcellularLocation>
</comment>
<keyword evidence="7" id="KW-1133">Transmembrane helix</keyword>
<dbReference type="Pfam" id="PF00067">
    <property type="entry name" value="p450"/>
    <property type="match status" value="1"/>
</dbReference>
<dbReference type="PANTHER" id="PTHR47953:SF19">
    <property type="entry name" value="OS06G0641600 PROTEIN"/>
    <property type="match status" value="1"/>
</dbReference>
<proteinExistence type="inferred from homology"/>
<keyword evidence="10" id="KW-0503">Monooxygenase</keyword>
<dbReference type="InterPro" id="IPR001128">
    <property type="entry name" value="Cyt_P450"/>
</dbReference>
<evidence type="ECO:0000256" key="4">
    <source>
        <dbReference type="ARBA" id="ARBA00022617"/>
    </source>
</evidence>
<keyword evidence="6" id="KW-0479">Metal-binding</keyword>
<evidence type="ECO:0000256" key="8">
    <source>
        <dbReference type="ARBA" id="ARBA00023002"/>
    </source>
</evidence>
<keyword evidence="11" id="KW-0472">Membrane</keyword>
<comment type="cofactor">
    <cofactor evidence="1">
        <name>heme</name>
        <dbReference type="ChEBI" id="CHEBI:30413"/>
    </cofactor>
</comment>
<evidence type="ECO:0000256" key="10">
    <source>
        <dbReference type="ARBA" id="ARBA00023033"/>
    </source>
</evidence>
<evidence type="ECO:0000256" key="3">
    <source>
        <dbReference type="ARBA" id="ARBA00010617"/>
    </source>
</evidence>
<organism evidence="12 13">
    <name type="scientific">Camellia sinensis</name>
    <name type="common">Tea plant</name>
    <name type="synonym">Thea sinensis</name>
    <dbReference type="NCBI Taxonomy" id="4442"/>
    <lineage>
        <taxon>Eukaryota</taxon>
        <taxon>Viridiplantae</taxon>
        <taxon>Streptophyta</taxon>
        <taxon>Embryophyta</taxon>
        <taxon>Tracheophyta</taxon>
        <taxon>Spermatophyta</taxon>
        <taxon>Magnoliopsida</taxon>
        <taxon>eudicotyledons</taxon>
        <taxon>Gunneridae</taxon>
        <taxon>Pentapetalae</taxon>
        <taxon>asterids</taxon>
        <taxon>Ericales</taxon>
        <taxon>Theaceae</taxon>
        <taxon>Camellia</taxon>
    </lineage>
</organism>
<dbReference type="GO" id="GO:0016020">
    <property type="term" value="C:membrane"/>
    <property type="evidence" value="ECO:0007669"/>
    <property type="project" value="UniProtKB-SubCell"/>
</dbReference>
<evidence type="ECO:0000256" key="7">
    <source>
        <dbReference type="ARBA" id="ARBA00022989"/>
    </source>
</evidence>
<comment type="similarity">
    <text evidence="3">Belongs to the cytochrome P450 family.</text>
</comment>
<dbReference type="Proteomes" id="UP000593564">
    <property type="component" value="Unassembled WGS sequence"/>
</dbReference>
<evidence type="ECO:0000313" key="13">
    <source>
        <dbReference type="Proteomes" id="UP000593564"/>
    </source>
</evidence>
<dbReference type="InterPro" id="IPR036396">
    <property type="entry name" value="Cyt_P450_sf"/>
</dbReference>
<dbReference type="PANTHER" id="PTHR47953">
    <property type="entry name" value="OS08G0105600 PROTEIN"/>
    <property type="match status" value="1"/>
</dbReference>
<keyword evidence="4" id="KW-0349">Heme</keyword>